<proteinExistence type="evidence at transcript level"/>
<name>I3SXJ5_LOTJA</name>
<dbReference type="EMBL" id="BT145193">
    <property type="protein sequence ID" value="AFK44987.1"/>
    <property type="molecule type" value="mRNA"/>
</dbReference>
<keyword evidence="2" id="KW-0805">Transcription regulation</keyword>
<dbReference type="InterPro" id="IPR038538">
    <property type="entry name" value="MTERF_sf"/>
</dbReference>
<dbReference type="GO" id="GO:0006353">
    <property type="term" value="P:DNA-templated transcription termination"/>
    <property type="evidence" value="ECO:0007669"/>
    <property type="project" value="UniProtKB-KW"/>
</dbReference>
<dbReference type="PANTHER" id="PTHR13068">
    <property type="entry name" value="CGI-12 PROTEIN-RELATED"/>
    <property type="match status" value="1"/>
</dbReference>
<accession>I3SXJ5</accession>
<keyword evidence="2" id="KW-0804">Transcription</keyword>
<sequence length="387" mass="43671">MNRISDLMFHGHRLRAFFRCSTFSQTPPTLKCHLLLLQLKPHHPLSIVSHNLFSTTSDKQSFTVSYFTNNCGFSHQAALKASNRVLFDDANKPDSVIAFFTNHGFSISQTQNIIGKVPELLTCNPTKRVLPKFQFLASKGSDVVTTVTRSPYFLCKSLENHIIPVFEFVRTFCQSDERAIACVLFGSNTIVIDRMKSKVKLLLNMGVTPSNIHQLLTTWPSVLKCADLKEAVVEVKGLGFHPSKSHFVSALRVKRGISKSPWDAKLDAFKTWGCPEDAILDAFRRYPHMMLYSIKKVNAVMSFWVVHLGWDPSVLLAVPTLFSLSLEKRLIPRASVVQYLLSRGLMKKDASLSTPFICTDKLFQQKFVNCFEEEEASKLLSLYRGGS</sequence>
<dbReference type="FunFam" id="1.25.70.10:FF:000001">
    <property type="entry name" value="Mitochondrial transcription termination factor-like"/>
    <property type="match status" value="1"/>
</dbReference>
<organism evidence="4">
    <name type="scientific">Lotus japonicus</name>
    <name type="common">Lotus corniculatus var. japonicus</name>
    <dbReference type="NCBI Taxonomy" id="34305"/>
    <lineage>
        <taxon>Eukaryota</taxon>
        <taxon>Viridiplantae</taxon>
        <taxon>Streptophyta</taxon>
        <taxon>Embryophyta</taxon>
        <taxon>Tracheophyta</taxon>
        <taxon>Spermatophyta</taxon>
        <taxon>Magnoliopsida</taxon>
        <taxon>eudicotyledons</taxon>
        <taxon>Gunneridae</taxon>
        <taxon>Pentapetalae</taxon>
        <taxon>rosids</taxon>
        <taxon>fabids</taxon>
        <taxon>Fabales</taxon>
        <taxon>Fabaceae</taxon>
        <taxon>Papilionoideae</taxon>
        <taxon>50 kb inversion clade</taxon>
        <taxon>NPAAA clade</taxon>
        <taxon>Hologalegina</taxon>
        <taxon>robinioid clade</taxon>
        <taxon>Loteae</taxon>
        <taxon>Lotus</taxon>
    </lineage>
</organism>
<keyword evidence="2" id="KW-0806">Transcription termination</keyword>
<protein>
    <submittedName>
        <fullName evidence="4">Uncharacterized protein</fullName>
    </submittedName>
</protein>
<dbReference type="PANTHER" id="PTHR13068:SF172">
    <property type="entry name" value="TRANSCRIPTION TERMINATION FACTOR FAMILY PROTEIN"/>
    <property type="match status" value="1"/>
</dbReference>
<dbReference type="Pfam" id="PF02536">
    <property type="entry name" value="mTERF"/>
    <property type="match status" value="1"/>
</dbReference>
<dbReference type="SMART" id="SM00733">
    <property type="entry name" value="Mterf"/>
    <property type="match status" value="5"/>
</dbReference>
<dbReference type="AlphaFoldDB" id="I3SXJ5"/>
<comment type="similarity">
    <text evidence="1">Belongs to the mTERF family.</text>
</comment>
<reference evidence="4" key="1">
    <citation type="submission" date="2012-05" db="EMBL/GenBank/DDBJ databases">
        <authorList>
            <person name="Krishnakumar V."/>
            <person name="Cheung F."/>
            <person name="Xiao Y."/>
            <person name="Chan A."/>
            <person name="Moskal W.A."/>
            <person name="Town C.D."/>
        </authorList>
    </citation>
    <scope>NUCLEOTIDE SEQUENCE</scope>
</reference>
<evidence type="ECO:0000256" key="2">
    <source>
        <dbReference type="ARBA" id="ARBA00022472"/>
    </source>
</evidence>
<evidence type="ECO:0000256" key="1">
    <source>
        <dbReference type="ARBA" id="ARBA00007692"/>
    </source>
</evidence>
<dbReference type="InterPro" id="IPR003690">
    <property type="entry name" value="MTERF"/>
</dbReference>
<dbReference type="GO" id="GO:0003676">
    <property type="term" value="F:nucleic acid binding"/>
    <property type="evidence" value="ECO:0007669"/>
    <property type="project" value="InterPro"/>
</dbReference>
<dbReference type="Gene3D" id="1.25.70.10">
    <property type="entry name" value="Transcription termination factor 3, mitochondrial"/>
    <property type="match status" value="2"/>
</dbReference>
<evidence type="ECO:0000256" key="3">
    <source>
        <dbReference type="ARBA" id="ARBA00022946"/>
    </source>
</evidence>
<keyword evidence="3" id="KW-0809">Transit peptide</keyword>
<evidence type="ECO:0000313" key="4">
    <source>
        <dbReference type="EMBL" id="AFK44987.1"/>
    </source>
</evidence>